<feature type="domain" description="Integrase catalytic" evidence="1">
    <location>
        <begin position="125"/>
        <end position="213"/>
    </location>
</feature>
<dbReference type="InterPro" id="IPR012337">
    <property type="entry name" value="RNaseH-like_sf"/>
</dbReference>
<dbReference type="AlphaFoldDB" id="A0AAV3NXX7"/>
<name>A0AAV3NXX7_LITER</name>
<dbReference type="PANTHER" id="PTHR42648">
    <property type="entry name" value="TRANSPOSASE, PUTATIVE-RELATED"/>
    <property type="match status" value="1"/>
</dbReference>
<gene>
    <name evidence="2" type="ORF">LIER_04701</name>
</gene>
<dbReference type="PROSITE" id="PS50994">
    <property type="entry name" value="INTEGRASE"/>
    <property type="match status" value="1"/>
</dbReference>
<evidence type="ECO:0000313" key="3">
    <source>
        <dbReference type="Proteomes" id="UP001454036"/>
    </source>
</evidence>
<evidence type="ECO:0000313" key="2">
    <source>
        <dbReference type="EMBL" id="GAA0144189.1"/>
    </source>
</evidence>
<proteinExistence type="predicted"/>
<keyword evidence="3" id="KW-1185">Reference proteome</keyword>
<reference evidence="2 3" key="1">
    <citation type="submission" date="2024-01" db="EMBL/GenBank/DDBJ databases">
        <title>The complete chloroplast genome sequence of Lithospermum erythrorhizon: insights into the phylogenetic relationship among Boraginaceae species and the maternal lineages of purple gromwells.</title>
        <authorList>
            <person name="Okada T."/>
            <person name="Watanabe K."/>
        </authorList>
    </citation>
    <scope>NUCLEOTIDE SEQUENCE [LARGE SCALE GENOMIC DNA]</scope>
</reference>
<comment type="caution">
    <text evidence="2">The sequence shown here is derived from an EMBL/GenBank/DDBJ whole genome shotgun (WGS) entry which is preliminary data.</text>
</comment>
<dbReference type="SUPFAM" id="SSF53098">
    <property type="entry name" value="Ribonuclease H-like"/>
    <property type="match status" value="1"/>
</dbReference>
<dbReference type="Proteomes" id="UP001454036">
    <property type="component" value="Unassembled WGS sequence"/>
</dbReference>
<dbReference type="Pfam" id="PF13976">
    <property type="entry name" value="gag_pre-integrs"/>
    <property type="match status" value="1"/>
</dbReference>
<dbReference type="GO" id="GO:0015074">
    <property type="term" value="P:DNA integration"/>
    <property type="evidence" value="ECO:0007669"/>
    <property type="project" value="InterPro"/>
</dbReference>
<dbReference type="GO" id="GO:0003676">
    <property type="term" value="F:nucleic acid binding"/>
    <property type="evidence" value="ECO:0007669"/>
    <property type="project" value="InterPro"/>
</dbReference>
<protein>
    <recommendedName>
        <fullName evidence="1">Integrase catalytic domain-containing protein</fullName>
    </recommendedName>
</protein>
<dbReference type="InterPro" id="IPR001584">
    <property type="entry name" value="Integrase_cat-core"/>
</dbReference>
<sequence>MSINRMFALSTERSNQEGECLQLTNDDQTMLWHQRYGHLNFQGLNTLKNKDMVVGLPSFSKQDITCTDCLNGKQTRQPIPKQSSWRASKVKGWVYLLLNKSEALNYFKEFKTMAEKESSEVVKCLRTDRGGEYVSSEFINFCKEQGIKRQLTTAYTPQQNGVAERRNRTIMNMVRSMLIAKEVPKCLWTEAVMWAVYLLNKCPCTKNTQKQIG</sequence>
<organism evidence="2 3">
    <name type="scientific">Lithospermum erythrorhizon</name>
    <name type="common">Purple gromwell</name>
    <name type="synonym">Lithospermum officinale var. erythrorhizon</name>
    <dbReference type="NCBI Taxonomy" id="34254"/>
    <lineage>
        <taxon>Eukaryota</taxon>
        <taxon>Viridiplantae</taxon>
        <taxon>Streptophyta</taxon>
        <taxon>Embryophyta</taxon>
        <taxon>Tracheophyta</taxon>
        <taxon>Spermatophyta</taxon>
        <taxon>Magnoliopsida</taxon>
        <taxon>eudicotyledons</taxon>
        <taxon>Gunneridae</taxon>
        <taxon>Pentapetalae</taxon>
        <taxon>asterids</taxon>
        <taxon>lamiids</taxon>
        <taxon>Boraginales</taxon>
        <taxon>Boraginaceae</taxon>
        <taxon>Boraginoideae</taxon>
        <taxon>Lithospermeae</taxon>
        <taxon>Lithospermum</taxon>
    </lineage>
</organism>
<dbReference type="Gene3D" id="3.30.420.10">
    <property type="entry name" value="Ribonuclease H-like superfamily/Ribonuclease H"/>
    <property type="match status" value="1"/>
</dbReference>
<accession>A0AAV3NXX7</accession>
<dbReference type="PANTHER" id="PTHR42648:SF18">
    <property type="entry name" value="RETROTRANSPOSON, UNCLASSIFIED-LIKE PROTEIN"/>
    <property type="match status" value="1"/>
</dbReference>
<dbReference type="EMBL" id="BAABME010000615">
    <property type="protein sequence ID" value="GAA0144189.1"/>
    <property type="molecule type" value="Genomic_DNA"/>
</dbReference>
<dbReference type="InterPro" id="IPR036397">
    <property type="entry name" value="RNaseH_sf"/>
</dbReference>
<dbReference type="InterPro" id="IPR025724">
    <property type="entry name" value="GAG-pre-integrase_dom"/>
</dbReference>
<evidence type="ECO:0000259" key="1">
    <source>
        <dbReference type="PROSITE" id="PS50994"/>
    </source>
</evidence>
<dbReference type="InterPro" id="IPR039537">
    <property type="entry name" value="Retrotran_Ty1/copia-like"/>
</dbReference>